<name>A0A2A9NYF3_9AGAR</name>
<dbReference type="Pfam" id="PF13302">
    <property type="entry name" value="Acetyltransf_3"/>
    <property type="match status" value="1"/>
</dbReference>
<accession>A0A2A9NYF3</accession>
<dbReference type="InterPro" id="IPR051908">
    <property type="entry name" value="Ribosomal_N-acetyltransferase"/>
</dbReference>
<dbReference type="InterPro" id="IPR000182">
    <property type="entry name" value="GNAT_dom"/>
</dbReference>
<dbReference type="Proteomes" id="UP000242287">
    <property type="component" value="Unassembled WGS sequence"/>
</dbReference>
<dbReference type="SUPFAM" id="SSF55729">
    <property type="entry name" value="Acyl-CoA N-acyltransferases (Nat)"/>
    <property type="match status" value="1"/>
</dbReference>
<reference evidence="2 3" key="1">
    <citation type="submission" date="2014-02" db="EMBL/GenBank/DDBJ databases">
        <title>Transposable element dynamics among asymbiotic and ectomycorrhizal Amanita fungi.</title>
        <authorList>
            <consortium name="DOE Joint Genome Institute"/>
            <person name="Hess J."/>
            <person name="Skrede I."/>
            <person name="Wolfe B."/>
            <person name="LaButti K."/>
            <person name="Ohm R.A."/>
            <person name="Grigoriev I.V."/>
            <person name="Pringle A."/>
        </authorList>
    </citation>
    <scope>NUCLEOTIDE SEQUENCE [LARGE SCALE GENOMIC DNA]</scope>
    <source>
        <strain evidence="2 3">SKay4041</strain>
    </source>
</reference>
<dbReference type="PANTHER" id="PTHR43441">
    <property type="entry name" value="RIBOSOMAL-PROTEIN-SERINE ACETYLTRANSFERASE"/>
    <property type="match status" value="1"/>
</dbReference>
<dbReference type="GO" id="GO:1990189">
    <property type="term" value="F:protein N-terminal-serine acetyltransferase activity"/>
    <property type="evidence" value="ECO:0007669"/>
    <property type="project" value="TreeGrafter"/>
</dbReference>
<evidence type="ECO:0000313" key="2">
    <source>
        <dbReference type="EMBL" id="PFH52970.1"/>
    </source>
</evidence>
<sequence>MPPSFINSYKPPAGHNPSSDEPFDINFILPIPEVIETDRIKLALFIPSIHTEPYVSKHQQDPTLDRYLPIPSLNTLEQYNGFMYSFFQPDPTSVLFAIIDKTKIDPNASEKENLFKSIAGIIGVLHCSPNDRSVEFAPVIVLPEFQHTYVSKNAVGAMLKFWLDVPSQGGMGFRRAVWTCNPMNEASIRFAEKMGFKQEGIMRWVMVLPEDKQSKQVTGGERGAGDGRDSVLLAVCWDDWEGGVRERVQALIDA</sequence>
<evidence type="ECO:0000313" key="3">
    <source>
        <dbReference type="Proteomes" id="UP000242287"/>
    </source>
</evidence>
<dbReference type="InterPro" id="IPR016181">
    <property type="entry name" value="Acyl_CoA_acyltransferase"/>
</dbReference>
<dbReference type="GO" id="GO:0008999">
    <property type="term" value="F:protein-N-terminal-alanine acetyltransferase activity"/>
    <property type="evidence" value="ECO:0007669"/>
    <property type="project" value="TreeGrafter"/>
</dbReference>
<dbReference type="Gene3D" id="3.40.630.30">
    <property type="match status" value="1"/>
</dbReference>
<dbReference type="PROSITE" id="PS51186">
    <property type="entry name" value="GNAT"/>
    <property type="match status" value="1"/>
</dbReference>
<dbReference type="OrthoDB" id="41238at2759"/>
<dbReference type="EMBL" id="KZ301976">
    <property type="protein sequence ID" value="PFH52970.1"/>
    <property type="molecule type" value="Genomic_DNA"/>
</dbReference>
<gene>
    <name evidence="2" type="ORF">AMATHDRAFT_45877</name>
</gene>
<evidence type="ECO:0000259" key="1">
    <source>
        <dbReference type="PROSITE" id="PS51186"/>
    </source>
</evidence>
<proteinExistence type="predicted"/>
<feature type="domain" description="N-acetyltransferase" evidence="1">
    <location>
        <begin position="65"/>
        <end position="215"/>
    </location>
</feature>
<dbReference type="PANTHER" id="PTHR43441:SF5">
    <property type="entry name" value="FAMILY ACETYLTRANSFERASE, PUTATIVE-RELATED"/>
    <property type="match status" value="1"/>
</dbReference>
<organism evidence="2 3">
    <name type="scientific">Amanita thiersii Skay4041</name>
    <dbReference type="NCBI Taxonomy" id="703135"/>
    <lineage>
        <taxon>Eukaryota</taxon>
        <taxon>Fungi</taxon>
        <taxon>Dikarya</taxon>
        <taxon>Basidiomycota</taxon>
        <taxon>Agaricomycotina</taxon>
        <taxon>Agaricomycetes</taxon>
        <taxon>Agaricomycetidae</taxon>
        <taxon>Agaricales</taxon>
        <taxon>Pluteineae</taxon>
        <taxon>Amanitaceae</taxon>
        <taxon>Amanita</taxon>
    </lineage>
</organism>
<keyword evidence="3" id="KW-1185">Reference proteome</keyword>
<dbReference type="AlphaFoldDB" id="A0A2A9NYF3"/>
<protein>
    <recommendedName>
        <fullName evidence="1">N-acetyltransferase domain-containing protein</fullName>
    </recommendedName>
</protein>